<accession>A0A7H1KI27</accession>
<keyword evidence="6 11" id="KW-1133">Transmembrane helix</keyword>
<keyword evidence="12" id="KW-0496">Mitochondrion</keyword>
<gene>
    <name evidence="12" type="primary">nad4L</name>
</gene>
<keyword evidence="8 11" id="KW-0472">Membrane</keyword>
<keyword evidence="5" id="KW-1278">Translocase</keyword>
<comment type="similarity">
    <text evidence="2">Belongs to the complex I subunit 4L family.</text>
</comment>
<dbReference type="Gene3D" id="1.10.287.3510">
    <property type="match status" value="1"/>
</dbReference>
<organism evidence="12">
    <name type="scientific">Trigonopterus kotamobagensis</name>
    <dbReference type="NCBI Taxonomy" id="2583401"/>
    <lineage>
        <taxon>Eukaryota</taxon>
        <taxon>Metazoa</taxon>
        <taxon>Ecdysozoa</taxon>
        <taxon>Arthropoda</taxon>
        <taxon>Hexapoda</taxon>
        <taxon>Insecta</taxon>
        <taxon>Pterygota</taxon>
        <taxon>Neoptera</taxon>
        <taxon>Endopterygota</taxon>
        <taxon>Coleoptera</taxon>
        <taxon>Polyphaga</taxon>
        <taxon>Cucujiformia</taxon>
        <taxon>Curculionidae</taxon>
        <taxon>Cryptorhynchinae</taxon>
        <taxon>Trigonopterus</taxon>
    </lineage>
</organism>
<name>A0A7H1KI27_9CUCU</name>
<proteinExistence type="inferred from homology"/>
<keyword evidence="4 11" id="KW-0812">Transmembrane</keyword>
<feature type="transmembrane region" description="Helical" evidence="11">
    <location>
        <begin position="59"/>
        <end position="81"/>
    </location>
</feature>
<comment type="subcellular location">
    <subcellularLocation>
        <location evidence="1">Membrane</location>
        <topology evidence="1">Multi-pass membrane protein</topology>
    </subcellularLocation>
</comment>
<dbReference type="InterPro" id="IPR039428">
    <property type="entry name" value="NUOK/Mnh_C1-like"/>
</dbReference>
<evidence type="ECO:0000256" key="6">
    <source>
        <dbReference type="ARBA" id="ARBA00022989"/>
    </source>
</evidence>
<evidence type="ECO:0000313" key="12">
    <source>
        <dbReference type="EMBL" id="QNT26943.1"/>
    </source>
</evidence>
<evidence type="ECO:0000256" key="4">
    <source>
        <dbReference type="ARBA" id="ARBA00022692"/>
    </source>
</evidence>
<dbReference type="EMBL" id="MT653609">
    <property type="protein sequence ID" value="QNT26943.1"/>
    <property type="molecule type" value="Genomic_DNA"/>
</dbReference>
<reference evidence="12" key="1">
    <citation type="submission" date="2020-06" db="EMBL/GenBank/DDBJ databases">
        <title>Mitochondrial genomes of twelve species of hyperdiverse Trigonopterus weevils.</title>
        <authorList>
            <person name="Narakusumo R.P."/>
            <person name="Pons J."/>
            <person name="Riedel A."/>
        </authorList>
    </citation>
    <scope>NUCLEOTIDE SEQUENCE</scope>
</reference>
<evidence type="ECO:0000256" key="3">
    <source>
        <dbReference type="ARBA" id="ARBA00016612"/>
    </source>
</evidence>
<evidence type="ECO:0000256" key="10">
    <source>
        <dbReference type="ARBA" id="ARBA00049551"/>
    </source>
</evidence>
<evidence type="ECO:0000256" key="1">
    <source>
        <dbReference type="ARBA" id="ARBA00004141"/>
    </source>
</evidence>
<evidence type="ECO:0000256" key="7">
    <source>
        <dbReference type="ARBA" id="ARBA00023027"/>
    </source>
</evidence>
<keyword evidence="7" id="KW-0520">NAD</keyword>
<sequence>MYVYEYMVIILFFSSLFVYVSKYKHFLLMLLSLEMVVLSLYMGMFMYISFYSYEYFTCMVFLVMGVSEGVLGLSLLVMIMYSHGSDMVLSFDALW</sequence>
<comment type="catalytic activity">
    <reaction evidence="10">
        <text>a ubiquinone + NADH + 5 H(+)(in) = a ubiquinol + NAD(+) + 4 H(+)(out)</text>
        <dbReference type="Rhea" id="RHEA:29091"/>
        <dbReference type="Rhea" id="RHEA-COMP:9565"/>
        <dbReference type="Rhea" id="RHEA-COMP:9566"/>
        <dbReference type="ChEBI" id="CHEBI:15378"/>
        <dbReference type="ChEBI" id="CHEBI:16389"/>
        <dbReference type="ChEBI" id="CHEBI:17976"/>
        <dbReference type="ChEBI" id="CHEBI:57540"/>
        <dbReference type="ChEBI" id="CHEBI:57945"/>
        <dbReference type="EC" id="7.1.1.2"/>
    </reaction>
</comment>
<feature type="transmembrane region" description="Helical" evidence="11">
    <location>
        <begin position="35"/>
        <end position="53"/>
    </location>
</feature>
<dbReference type="AlphaFoldDB" id="A0A7H1KI27"/>
<geneLocation type="mitochondrion" evidence="12"/>
<feature type="transmembrane region" description="Helical" evidence="11">
    <location>
        <begin position="6"/>
        <end position="23"/>
    </location>
</feature>
<evidence type="ECO:0000256" key="9">
    <source>
        <dbReference type="ARBA" id="ARBA00031586"/>
    </source>
</evidence>
<evidence type="ECO:0000256" key="5">
    <source>
        <dbReference type="ARBA" id="ARBA00022967"/>
    </source>
</evidence>
<dbReference type="Pfam" id="PF00420">
    <property type="entry name" value="Oxidored_q2"/>
    <property type="match status" value="1"/>
</dbReference>
<evidence type="ECO:0000256" key="11">
    <source>
        <dbReference type="SAM" id="Phobius"/>
    </source>
</evidence>
<protein>
    <recommendedName>
        <fullName evidence="3">NADH-ubiquinone oxidoreductase chain 4L</fullName>
    </recommendedName>
    <alternativeName>
        <fullName evidence="9">NADH dehydrogenase subunit 4L</fullName>
    </alternativeName>
</protein>
<evidence type="ECO:0000256" key="8">
    <source>
        <dbReference type="ARBA" id="ARBA00023136"/>
    </source>
</evidence>
<evidence type="ECO:0000256" key="2">
    <source>
        <dbReference type="ARBA" id="ARBA00010519"/>
    </source>
</evidence>
<dbReference type="GO" id="GO:0008137">
    <property type="term" value="F:NADH dehydrogenase (ubiquinone) activity"/>
    <property type="evidence" value="ECO:0007669"/>
    <property type="project" value="UniProtKB-EC"/>
</dbReference>
<dbReference type="GO" id="GO:0016020">
    <property type="term" value="C:membrane"/>
    <property type="evidence" value="ECO:0007669"/>
    <property type="project" value="UniProtKB-SubCell"/>
</dbReference>